<dbReference type="GO" id="GO:0000742">
    <property type="term" value="P:karyogamy involved in conjugation with cellular fusion"/>
    <property type="evidence" value="ECO:0007669"/>
    <property type="project" value="UniProtKB-UniRule"/>
</dbReference>
<keyword evidence="6 11" id="KW-0256">Endoplasmic reticulum</keyword>
<reference evidence="12" key="1">
    <citation type="submission" date="2020-11" db="EMBL/GenBank/DDBJ databases">
        <authorList>
            <consortium name="DOE Joint Genome Institute"/>
            <person name="Ahrendt S."/>
            <person name="Riley R."/>
            <person name="Andreopoulos W."/>
            <person name="Labutti K."/>
            <person name="Pangilinan J."/>
            <person name="Ruiz-Duenas F.J."/>
            <person name="Barrasa J.M."/>
            <person name="Sanchez-Garcia M."/>
            <person name="Camarero S."/>
            <person name="Miyauchi S."/>
            <person name="Serrano A."/>
            <person name="Linde D."/>
            <person name="Babiker R."/>
            <person name="Drula E."/>
            <person name="Ayuso-Fernandez I."/>
            <person name="Pacheco R."/>
            <person name="Padilla G."/>
            <person name="Ferreira P."/>
            <person name="Barriuso J."/>
            <person name="Kellner H."/>
            <person name="Castanera R."/>
            <person name="Alfaro M."/>
            <person name="Ramirez L."/>
            <person name="Pisabarro A.G."/>
            <person name="Kuo A."/>
            <person name="Tritt A."/>
            <person name="Lipzen A."/>
            <person name="He G."/>
            <person name="Yan M."/>
            <person name="Ng V."/>
            <person name="Cullen D."/>
            <person name="Martin F."/>
            <person name="Rosso M.-N."/>
            <person name="Henrissat B."/>
            <person name="Hibbett D."/>
            <person name="Martinez A.T."/>
            <person name="Grigoriev I.V."/>
        </authorList>
    </citation>
    <scope>NUCLEOTIDE SEQUENCE</scope>
    <source>
        <strain evidence="12">CBS 247.69</strain>
    </source>
</reference>
<evidence type="ECO:0000256" key="7">
    <source>
        <dbReference type="ARBA" id="ARBA00022989"/>
    </source>
</evidence>
<evidence type="ECO:0000256" key="6">
    <source>
        <dbReference type="ARBA" id="ARBA00022824"/>
    </source>
</evidence>
<dbReference type="Pfam" id="PF04163">
    <property type="entry name" value="Tht1"/>
    <property type="match status" value="1"/>
</dbReference>
<gene>
    <name evidence="12" type="ORF">BDZ94DRAFT_1176753</name>
</gene>
<dbReference type="InterPro" id="IPR007292">
    <property type="entry name" value="Nuclear_fusion_Kar5"/>
</dbReference>
<keyword evidence="9" id="KW-0325">Glycoprotein</keyword>
<dbReference type="PANTHER" id="PTHR28012">
    <property type="entry name" value="NUCLEAR FUSION PROTEIN KAR5"/>
    <property type="match status" value="1"/>
</dbReference>
<sequence length="118" mass="13334">MSTTTPEILKDYGQRPDCFRKAAGLIRTRCGELDMNEDERIKAAISMTLCELATARHHSVPFECTPFTVDFISTSSGPHSQGECVDALSRSAQFWSSYSGYLREVRMYAQRFFSFISS</sequence>
<comment type="function">
    <text evidence="1 11">Required for nuclear membrane fusion during karyogamy.</text>
</comment>
<accession>A0A9P5XSP2</accession>
<comment type="subcellular location">
    <subcellularLocation>
        <location evidence="11">Endoplasmic reticulum membrane</location>
    </subcellularLocation>
    <subcellularLocation>
        <location evidence="11">Nucleus membrane</location>
    </subcellularLocation>
</comment>
<dbReference type="GO" id="GO:0031965">
    <property type="term" value="C:nuclear membrane"/>
    <property type="evidence" value="ECO:0007669"/>
    <property type="project" value="UniProtKB-SubCell"/>
</dbReference>
<keyword evidence="13" id="KW-1185">Reference proteome</keyword>
<evidence type="ECO:0000256" key="1">
    <source>
        <dbReference type="ARBA" id="ARBA00003389"/>
    </source>
</evidence>
<evidence type="ECO:0000256" key="2">
    <source>
        <dbReference type="ARBA" id="ARBA00010473"/>
    </source>
</evidence>
<name>A0A9P5XSP2_9AGAR</name>
<dbReference type="EMBL" id="MU150399">
    <property type="protein sequence ID" value="KAF9456873.1"/>
    <property type="molecule type" value="Genomic_DNA"/>
</dbReference>
<dbReference type="AlphaFoldDB" id="A0A9P5XSP2"/>
<evidence type="ECO:0000256" key="9">
    <source>
        <dbReference type="ARBA" id="ARBA00023180"/>
    </source>
</evidence>
<evidence type="ECO:0000256" key="5">
    <source>
        <dbReference type="ARBA" id="ARBA00022729"/>
    </source>
</evidence>
<protein>
    <submittedName>
        <fullName evidence="12">Uncharacterized protein</fullName>
    </submittedName>
</protein>
<comment type="caution">
    <text evidence="12">The sequence shown here is derived from an EMBL/GenBank/DDBJ whole genome shotgun (WGS) entry which is preliminary data.</text>
</comment>
<proteinExistence type="inferred from homology"/>
<keyword evidence="4" id="KW-0812">Transmembrane</keyword>
<dbReference type="Proteomes" id="UP000807353">
    <property type="component" value="Unassembled WGS sequence"/>
</dbReference>
<keyword evidence="7" id="KW-1133">Transmembrane helix</keyword>
<evidence type="ECO:0000256" key="3">
    <source>
        <dbReference type="ARBA" id="ARBA00022459"/>
    </source>
</evidence>
<evidence type="ECO:0000256" key="4">
    <source>
        <dbReference type="ARBA" id="ARBA00022692"/>
    </source>
</evidence>
<keyword evidence="10 11" id="KW-0539">Nucleus</keyword>
<keyword evidence="8" id="KW-0472">Membrane</keyword>
<evidence type="ECO:0000256" key="10">
    <source>
        <dbReference type="ARBA" id="ARBA00023242"/>
    </source>
</evidence>
<comment type="similarity">
    <text evidence="2 11">Belongs to the KAR5 family.</text>
</comment>
<dbReference type="OrthoDB" id="5311848at2759"/>
<keyword evidence="3 11" id="KW-0415">Karyogamy</keyword>
<dbReference type="PANTHER" id="PTHR28012:SF1">
    <property type="entry name" value="NUCLEAR FUSION PROTEIN KAR5"/>
    <property type="match status" value="1"/>
</dbReference>
<evidence type="ECO:0000313" key="13">
    <source>
        <dbReference type="Proteomes" id="UP000807353"/>
    </source>
</evidence>
<organism evidence="12 13">
    <name type="scientific">Collybia nuda</name>
    <dbReference type="NCBI Taxonomy" id="64659"/>
    <lineage>
        <taxon>Eukaryota</taxon>
        <taxon>Fungi</taxon>
        <taxon>Dikarya</taxon>
        <taxon>Basidiomycota</taxon>
        <taxon>Agaricomycotina</taxon>
        <taxon>Agaricomycetes</taxon>
        <taxon>Agaricomycetidae</taxon>
        <taxon>Agaricales</taxon>
        <taxon>Tricholomatineae</taxon>
        <taxon>Clitocybaceae</taxon>
        <taxon>Collybia</taxon>
    </lineage>
</organism>
<keyword evidence="5 11" id="KW-0732">Signal</keyword>
<dbReference type="GO" id="GO:0005789">
    <property type="term" value="C:endoplasmic reticulum membrane"/>
    <property type="evidence" value="ECO:0007669"/>
    <property type="project" value="UniProtKB-SubCell"/>
</dbReference>
<evidence type="ECO:0000256" key="11">
    <source>
        <dbReference type="RuleBase" id="RU368082"/>
    </source>
</evidence>
<dbReference type="GO" id="GO:0048288">
    <property type="term" value="P:nuclear membrane fusion involved in karyogamy"/>
    <property type="evidence" value="ECO:0007669"/>
    <property type="project" value="UniProtKB-UniRule"/>
</dbReference>
<evidence type="ECO:0000313" key="12">
    <source>
        <dbReference type="EMBL" id="KAF9456873.1"/>
    </source>
</evidence>
<evidence type="ECO:0000256" key="8">
    <source>
        <dbReference type="ARBA" id="ARBA00023136"/>
    </source>
</evidence>